<name>A0A1G7GLF8_9BACT</name>
<keyword evidence="2" id="KW-1185">Reference proteome</keyword>
<dbReference type="EMBL" id="LT629690">
    <property type="protein sequence ID" value="SDE88962.1"/>
    <property type="molecule type" value="Genomic_DNA"/>
</dbReference>
<sequence length="85" mass="9463">MVQLLPLQDTLATTVRWRDYCTTLQSTICHGIVSSVRVARSRCQVREQGNNAFGSNLKVLRSRESASTWGGLNIYSSRGKSMNSL</sequence>
<evidence type="ECO:0000313" key="1">
    <source>
        <dbReference type="EMBL" id="SDE88962.1"/>
    </source>
</evidence>
<organism evidence="1 2">
    <name type="scientific">Terriglobus roseus</name>
    <dbReference type="NCBI Taxonomy" id="392734"/>
    <lineage>
        <taxon>Bacteria</taxon>
        <taxon>Pseudomonadati</taxon>
        <taxon>Acidobacteriota</taxon>
        <taxon>Terriglobia</taxon>
        <taxon>Terriglobales</taxon>
        <taxon>Acidobacteriaceae</taxon>
        <taxon>Terriglobus</taxon>
    </lineage>
</organism>
<dbReference type="AlphaFoldDB" id="A0A1G7GLF8"/>
<dbReference type="Proteomes" id="UP000182427">
    <property type="component" value="Chromosome I"/>
</dbReference>
<gene>
    <name evidence="1" type="ORF">SAMN05444167_0735</name>
</gene>
<evidence type="ECO:0000313" key="2">
    <source>
        <dbReference type="Proteomes" id="UP000182427"/>
    </source>
</evidence>
<accession>A0A1G7GLF8</accession>
<reference evidence="1 2" key="1">
    <citation type="submission" date="2016-10" db="EMBL/GenBank/DDBJ databases">
        <authorList>
            <person name="de Groot N.N."/>
        </authorList>
    </citation>
    <scope>NUCLEOTIDE SEQUENCE [LARGE SCALE GENOMIC DNA]</scope>
    <source>
        <strain evidence="1 2">GAS232</strain>
    </source>
</reference>
<protein>
    <submittedName>
        <fullName evidence="1">Uncharacterized protein</fullName>
    </submittedName>
</protein>
<proteinExistence type="predicted"/>